<comment type="caution">
    <text evidence="2">The sequence shown here is derived from an EMBL/GenBank/DDBJ whole genome shotgun (WGS) entry which is preliminary data.</text>
</comment>
<dbReference type="EMBL" id="JAYMYS010000007">
    <property type="protein sequence ID" value="KAK7386679.1"/>
    <property type="molecule type" value="Genomic_DNA"/>
</dbReference>
<sequence>MTMQQGSSLGSIKVLVMPMLGEVQSPHLELQLGYGTVRPSSLQVEELENGIIGSKGVQRSCFATRSDSLNRAQGSSPMLSLNFSERLQPSDLGSSKTKTFNNEQWLL</sequence>
<dbReference type="Proteomes" id="UP001386955">
    <property type="component" value="Unassembled WGS sequence"/>
</dbReference>
<feature type="region of interest" description="Disordered" evidence="1">
    <location>
        <begin position="87"/>
        <end position="107"/>
    </location>
</feature>
<evidence type="ECO:0000256" key="1">
    <source>
        <dbReference type="SAM" id="MobiDB-lite"/>
    </source>
</evidence>
<accession>A0AAN9S2Q1</accession>
<evidence type="ECO:0000313" key="2">
    <source>
        <dbReference type="EMBL" id="KAK7386679.1"/>
    </source>
</evidence>
<name>A0AAN9S2Q1_PSOTE</name>
<organism evidence="2 3">
    <name type="scientific">Psophocarpus tetragonolobus</name>
    <name type="common">Winged bean</name>
    <name type="synonym">Dolichos tetragonolobus</name>
    <dbReference type="NCBI Taxonomy" id="3891"/>
    <lineage>
        <taxon>Eukaryota</taxon>
        <taxon>Viridiplantae</taxon>
        <taxon>Streptophyta</taxon>
        <taxon>Embryophyta</taxon>
        <taxon>Tracheophyta</taxon>
        <taxon>Spermatophyta</taxon>
        <taxon>Magnoliopsida</taxon>
        <taxon>eudicotyledons</taxon>
        <taxon>Gunneridae</taxon>
        <taxon>Pentapetalae</taxon>
        <taxon>rosids</taxon>
        <taxon>fabids</taxon>
        <taxon>Fabales</taxon>
        <taxon>Fabaceae</taxon>
        <taxon>Papilionoideae</taxon>
        <taxon>50 kb inversion clade</taxon>
        <taxon>NPAAA clade</taxon>
        <taxon>indigoferoid/millettioid clade</taxon>
        <taxon>Phaseoleae</taxon>
        <taxon>Psophocarpus</taxon>
    </lineage>
</organism>
<gene>
    <name evidence="2" type="ORF">VNO78_27014</name>
</gene>
<keyword evidence="3" id="KW-1185">Reference proteome</keyword>
<reference evidence="2 3" key="1">
    <citation type="submission" date="2024-01" db="EMBL/GenBank/DDBJ databases">
        <title>The genomes of 5 underutilized Papilionoideae crops provide insights into root nodulation and disease resistanc.</title>
        <authorList>
            <person name="Jiang F."/>
        </authorList>
    </citation>
    <scope>NUCLEOTIDE SEQUENCE [LARGE SCALE GENOMIC DNA]</scope>
    <source>
        <strain evidence="2">DUOXIRENSHENG_FW03</strain>
        <tissue evidence="2">Leaves</tissue>
    </source>
</reference>
<protein>
    <submittedName>
        <fullName evidence="2">Uncharacterized protein</fullName>
    </submittedName>
</protein>
<evidence type="ECO:0000313" key="3">
    <source>
        <dbReference type="Proteomes" id="UP001386955"/>
    </source>
</evidence>
<proteinExistence type="predicted"/>
<dbReference type="AlphaFoldDB" id="A0AAN9S2Q1"/>